<organism evidence="2 3">
    <name type="scientific">Alicyclobacillus macrosporangiidus</name>
    <dbReference type="NCBI Taxonomy" id="392015"/>
    <lineage>
        <taxon>Bacteria</taxon>
        <taxon>Bacillati</taxon>
        <taxon>Bacillota</taxon>
        <taxon>Bacilli</taxon>
        <taxon>Bacillales</taxon>
        <taxon>Alicyclobacillaceae</taxon>
        <taxon>Alicyclobacillus</taxon>
    </lineage>
</organism>
<gene>
    <name evidence="2" type="ORF">SAMN05421543_1523</name>
</gene>
<keyword evidence="3" id="KW-1185">Reference proteome</keyword>
<feature type="transmembrane region" description="Helical" evidence="1">
    <location>
        <begin position="258"/>
        <end position="281"/>
    </location>
</feature>
<dbReference type="RefSeq" id="WP_245784093.1">
    <property type="nucleotide sequence ID" value="NZ_FPBV01000052.1"/>
</dbReference>
<protein>
    <submittedName>
        <fullName evidence="2">Tight adherence protein C</fullName>
    </submittedName>
</protein>
<evidence type="ECO:0000313" key="2">
    <source>
        <dbReference type="EMBL" id="SFV09174.1"/>
    </source>
</evidence>
<dbReference type="eggNOG" id="COG2064">
    <property type="taxonomic scope" value="Bacteria"/>
</dbReference>
<keyword evidence="1" id="KW-0472">Membrane</keyword>
<keyword evidence="1" id="KW-1133">Transmembrane helix</keyword>
<reference evidence="3" key="1">
    <citation type="submission" date="2016-10" db="EMBL/GenBank/DDBJ databases">
        <authorList>
            <person name="Varghese N."/>
        </authorList>
    </citation>
    <scope>NUCLEOTIDE SEQUENCE [LARGE SCALE GENOMIC DNA]</scope>
    <source>
        <strain evidence="3">DSM 17980</strain>
    </source>
</reference>
<dbReference type="STRING" id="392015.SAMN05421543_1523"/>
<sequence>MVAVIAILLGVLMFLAVFVVVWGFALVSAQEEQLRIQSIRGTYKRAAPKAGFLEVMHRDMVRYAQEIGKPEWADIAYRLSFTMPLVVAAMALLVGWYWALPLALLAFFLPYLYLERTYRRARLLLRRQLRQARLLIALLAEAGAPVERGIVAAEAVSGYPLKPYLRDVCIAIGQVPTDTDQRERDTGMRVQTVVEAFMQMAERLKLSEATQFAQLLAQSTRYNTPLTDMMFTSLEIEERIRDAEAEAKYNTAISKISYLSTLGLGIPVFGYMFLAMFSYLLKLLGGAFGFGSL</sequence>
<dbReference type="AlphaFoldDB" id="A0A1I7LHQ4"/>
<keyword evidence="1" id="KW-0812">Transmembrane</keyword>
<name>A0A1I7LHQ4_9BACL</name>
<dbReference type="Proteomes" id="UP000183508">
    <property type="component" value="Unassembled WGS sequence"/>
</dbReference>
<proteinExistence type="predicted"/>
<evidence type="ECO:0000256" key="1">
    <source>
        <dbReference type="SAM" id="Phobius"/>
    </source>
</evidence>
<evidence type="ECO:0000313" key="3">
    <source>
        <dbReference type="Proteomes" id="UP000183508"/>
    </source>
</evidence>
<feature type="transmembrane region" description="Helical" evidence="1">
    <location>
        <begin position="85"/>
        <end position="114"/>
    </location>
</feature>
<accession>A0A1I7LHQ4</accession>
<dbReference type="EMBL" id="FPBV01000052">
    <property type="protein sequence ID" value="SFV09174.1"/>
    <property type="molecule type" value="Genomic_DNA"/>
</dbReference>